<accession>A0ABQ6VGN7</accession>
<comment type="similarity">
    <text evidence="2 9">Belongs to the RecN family.</text>
</comment>
<feature type="domain" description="RecF/RecN/SMC N-terminal" evidence="11">
    <location>
        <begin position="2"/>
        <end position="513"/>
    </location>
</feature>
<evidence type="ECO:0000313" key="13">
    <source>
        <dbReference type="Proteomes" id="UP000436181"/>
    </source>
</evidence>
<keyword evidence="7 9" id="KW-0234">DNA repair</keyword>
<dbReference type="InterPro" id="IPR003395">
    <property type="entry name" value="RecF/RecN/SMC_N"/>
</dbReference>
<dbReference type="InterPro" id="IPR004604">
    <property type="entry name" value="DNA_recomb/repair_RecN"/>
</dbReference>
<dbReference type="Gene3D" id="3.40.50.300">
    <property type="entry name" value="P-loop containing nucleotide triphosphate hydrolases"/>
    <property type="match status" value="2"/>
</dbReference>
<dbReference type="PIRSF" id="PIRSF003128">
    <property type="entry name" value="RecN"/>
    <property type="match status" value="1"/>
</dbReference>
<evidence type="ECO:0000256" key="6">
    <source>
        <dbReference type="ARBA" id="ARBA00022840"/>
    </source>
</evidence>
<evidence type="ECO:0000256" key="1">
    <source>
        <dbReference type="ARBA" id="ARBA00003618"/>
    </source>
</evidence>
<gene>
    <name evidence="12" type="primary">recN</name>
    <name evidence="12" type="ORF">F8377_05590</name>
</gene>
<comment type="function">
    <text evidence="1 9">May be involved in recombinational repair of damaged DNA.</text>
</comment>
<evidence type="ECO:0000256" key="5">
    <source>
        <dbReference type="ARBA" id="ARBA00022763"/>
    </source>
</evidence>
<protein>
    <recommendedName>
        <fullName evidence="3 9">DNA repair protein RecN</fullName>
    </recommendedName>
    <alternativeName>
        <fullName evidence="8 9">Recombination protein N</fullName>
    </alternativeName>
</protein>
<dbReference type="SUPFAM" id="SSF52540">
    <property type="entry name" value="P-loop containing nucleoside triphosphate hydrolases"/>
    <property type="match status" value="1"/>
</dbReference>
<keyword evidence="13" id="KW-1185">Reference proteome</keyword>
<evidence type="ECO:0000256" key="4">
    <source>
        <dbReference type="ARBA" id="ARBA00022741"/>
    </source>
</evidence>
<organism evidence="12 13">
    <name type="scientific">Corynebacterium zhongnanshanii</name>
    <dbReference type="NCBI Taxonomy" id="2768834"/>
    <lineage>
        <taxon>Bacteria</taxon>
        <taxon>Bacillati</taxon>
        <taxon>Actinomycetota</taxon>
        <taxon>Actinomycetes</taxon>
        <taxon>Mycobacteriales</taxon>
        <taxon>Corynebacteriaceae</taxon>
        <taxon>Corynebacterium</taxon>
    </lineage>
</organism>
<keyword evidence="6" id="KW-0067">ATP-binding</keyword>
<evidence type="ECO:0000313" key="12">
    <source>
        <dbReference type="EMBL" id="KAB3523571.1"/>
    </source>
</evidence>
<proteinExistence type="inferred from homology"/>
<dbReference type="Proteomes" id="UP000436181">
    <property type="component" value="Unassembled WGS sequence"/>
</dbReference>
<comment type="caution">
    <text evidence="12">The sequence shown here is derived from an EMBL/GenBank/DDBJ whole genome shotgun (WGS) entry which is preliminary data.</text>
</comment>
<feature type="coiled-coil region" evidence="10">
    <location>
        <begin position="217"/>
        <end position="247"/>
    </location>
</feature>
<dbReference type="CDD" id="cd03241">
    <property type="entry name" value="ABC_RecN"/>
    <property type="match status" value="2"/>
</dbReference>
<dbReference type="PANTHER" id="PTHR11059">
    <property type="entry name" value="DNA REPAIR PROTEIN RECN"/>
    <property type="match status" value="1"/>
</dbReference>
<reference evidence="12 13" key="1">
    <citation type="submission" date="2019-10" db="EMBL/GenBank/DDBJ databases">
        <title>Corynebacterium sp novel species isolated from the respiratory tract of Marmot.</title>
        <authorList>
            <person name="Zhang G."/>
        </authorList>
    </citation>
    <scope>NUCLEOTIDE SEQUENCE [LARGE SCALE GENOMIC DNA]</scope>
    <source>
        <strain evidence="12 13">336</strain>
    </source>
</reference>
<evidence type="ECO:0000256" key="9">
    <source>
        <dbReference type="PIRNR" id="PIRNR003128"/>
    </source>
</evidence>
<feature type="coiled-coil region" evidence="10">
    <location>
        <begin position="343"/>
        <end position="370"/>
    </location>
</feature>
<name>A0ABQ6VGN7_9CORY</name>
<keyword evidence="4" id="KW-0547">Nucleotide-binding</keyword>
<dbReference type="NCBIfam" id="TIGR00634">
    <property type="entry name" value="recN"/>
    <property type="match status" value="1"/>
</dbReference>
<keyword evidence="5 9" id="KW-0227">DNA damage</keyword>
<evidence type="ECO:0000259" key="11">
    <source>
        <dbReference type="Pfam" id="PF02463"/>
    </source>
</evidence>
<dbReference type="RefSeq" id="WP_151844220.1">
    <property type="nucleotide sequence ID" value="NZ_WBZJ01000001.1"/>
</dbReference>
<evidence type="ECO:0000256" key="2">
    <source>
        <dbReference type="ARBA" id="ARBA00009441"/>
    </source>
</evidence>
<sequence length="564" mass="60747">MLSELHIRNLGVIEEATAEFAGGFTVLTGETGAGKTMVLSSLRLLSGHRADASRVRAGSDKATVEGIFDVSTLGADQDVQTVRTMIAEIDGFADDGEVIATRTVSSAGRSRAHLAGKTVAAGMLSQFSSAVLTIHGQNDQLRLLDPARQLEVLDEFAGHHELLGEYREARQRWLLASKDLERRLKDRRELALESETLQRAIGIIDDIDPQPNEDEDVKAQIRRLQDADDMRRNLQQALAMVDGSEAEDPEMGNAQDFLAQAASLLAGEDEELQGLADRLNEVSALLTDIAHDAGRALLHVPDPESLESLLERQQSLRELRKFAVDVNGALEWRSQAQERLAAIDVSDDVIEALQEQVAAAEKDMLALAQRLSKGRQAAAAEFGKAVTAEITRLHMSSTVTVSVQQQDPGASGIDAVEFRLTQGGHETALASSASGGELSRIMLALEVILAQGTASTGRTMVFDEVDAGVGGKAAVEIGQRLAMLAEDNQVIVVTHLPQVAAFADTHLYVAKQATDSSVSSTVRALSDEERVEELSRMLAGLESETGRAHAEELMEMARARRGIS</sequence>
<evidence type="ECO:0000256" key="3">
    <source>
        <dbReference type="ARBA" id="ARBA00021315"/>
    </source>
</evidence>
<dbReference type="InterPro" id="IPR027417">
    <property type="entry name" value="P-loop_NTPase"/>
</dbReference>
<keyword evidence="10" id="KW-0175">Coiled coil</keyword>
<dbReference type="PANTHER" id="PTHR11059:SF0">
    <property type="entry name" value="DNA REPAIR PROTEIN RECN"/>
    <property type="match status" value="1"/>
</dbReference>
<evidence type="ECO:0000256" key="10">
    <source>
        <dbReference type="SAM" id="Coils"/>
    </source>
</evidence>
<dbReference type="EMBL" id="WBZJ01000001">
    <property type="protein sequence ID" value="KAB3523571.1"/>
    <property type="molecule type" value="Genomic_DNA"/>
</dbReference>
<dbReference type="Pfam" id="PF02463">
    <property type="entry name" value="SMC_N"/>
    <property type="match status" value="1"/>
</dbReference>
<evidence type="ECO:0000256" key="8">
    <source>
        <dbReference type="ARBA" id="ARBA00033408"/>
    </source>
</evidence>
<evidence type="ECO:0000256" key="7">
    <source>
        <dbReference type="ARBA" id="ARBA00023204"/>
    </source>
</evidence>